<dbReference type="InterPro" id="IPR000568">
    <property type="entry name" value="ATP_synth_F0_asu"/>
</dbReference>
<feature type="transmembrane region" description="Helical" evidence="12">
    <location>
        <begin position="104"/>
        <end position="125"/>
    </location>
</feature>
<feature type="transmembrane region" description="Helical" evidence="12">
    <location>
        <begin position="69"/>
        <end position="92"/>
    </location>
</feature>
<feature type="transmembrane region" description="Helical" evidence="12">
    <location>
        <begin position="170"/>
        <end position="193"/>
    </location>
</feature>
<dbReference type="Pfam" id="PF00119">
    <property type="entry name" value="ATP-synt_A"/>
    <property type="match status" value="1"/>
</dbReference>
<keyword evidence="9 12" id="KW-0472">Membrane</keyword>
<dbReference type="PANTHER" id="PTHR11410:SF0">
    <property type="entry name" value="ATP SYNTHASE SUBUNIT A"/>
    <property type="match status" value="1"/>
</dbReference>
<keyword evidence="7 12" id="KW-1133">Transmembrane helix</keyword>
<dbReference type="InterPro" id="IPR023011">
    <property type="entry name" value="ATP_synth_F0_asu_AS"/>
</dbReference>
<dbReference type="GO" id="GO:0045259">
    <property type="term" value="C:proton-transporting ATP synthase complex"/>
    <property type="evidence" value="ECO:0007669"/>
    <property type="project" value="UniProtKB-KW"/>
</dbReference>
<comment type="similarity">
    <text evidence="2">Belongs to the ATPase A chain family.</text>
</comment>
<dbReference type="GO" id="GO:0005743">
    <property type="term" value="C:mitochondrial inner membrane"/>
    <property type="evidence" value="ECO:0007669"/>
    <property type="project" value="UniProtKB-SubCell"/>
</dbReference>
<dbReference type="PANTHER" id="PTHR11410">
    <property type="entry name" value="ATP SYNTHASE SUBUNIT A"/>
    <property type="match status" value="1"/>
</dbReference>
<evidence type="ECO:0000256" key="5">
    <source>
        <dbReference type="ARBA" id="ARBA00022692"/>
    </source>
</evidence>
<geneLocation type="mitochondrion" evidence="13"/>
<evidence type="ECO:0000256" key="1">
    <source>
        <dbReference type="ARBA" id="ARBA00004141"/>
    </source>
</evidence>
<reference evidence="13" key="1">
    <citation type="submission" date="2015-08" db="EMBL/GenBank/DDBJ databases">
        <title>Sequencing of Myocoptes musculinus mitochondrial genes to develop diagnostic PCR assays.</title>
        <authorList>
            <person name="Sheh A."/>
            <person name="Fox J.G."/>
        </authorList>
    </citation>
    <scope>NUCLEOTIDE SEQUENCE</scope>
    <source>
        <strain evidence="13">MIT_Myoc1</strain>
    </source>
</reference>
<organism evidence="13">
    <name type="scientific">Myocoptes musculinus</name>
    <dbReference type="NCBI Taxonomy" id="1046713"/>
    <lineage>
        <taxon>Eukaryota</taxon>
        <taxon>Metazoa</taxon>
        <taxon>Ecdysozoa</taxon>
        <taxon>Arthropoda</taxon>
        <taxon>Chelicerata</taxon>
        <taxon>Arachnida</taxon>
        <taxon>Acari</taxon>
        <taxon>Acariformes</taxon>
        <taxon>Sarcoptiformes</taxon>
        <taxon>Astigmata</taxon>
        <taxon>Psoroptidia</taxon>
        <taxon>Sarcoptoidea</taxon>
        <taxon>Myocoptidae</taxon>
        <taxon>Myocoptinae</taxon>
        <taxon>Myocoptes</taxon>
    </lineage>
</organism>
<name>A0A0Y0AVL2_9ACAR</name>
<sequence>MMMMNMFSIFDPSLSLIFSSWFIVGFICFFFFSFFWLINSIGYFYHKVLIFWFKEVNQMLGGSSPKGSVLMIVSIFVFILYCNFLCLFPHIFSFSSHLSVCLPLSYMFWLGIIFFSVSSSFFRFLVHLIPSGTPVGLMSFMVLVEIMSNIVRPLALAFRLTANMMAGHLLMSLMGGGLLMLSSVFGFVVGMFLQSLLVLMELGVCFIQAYVFSVLLLLYFSETC</sequence>
<evidence type="ECO:0000256" key="3">
    <source>
        <dbReference type="ARBA" id="ARBA00022448"/>
    </source>
</evidence>
<gene>
    <name evidence="13" type="primary">ATP6</name>
</gene>
<keyword evidence="3" id="KW-0813">Transport</keyword>
<evidence type="ECO:0000256" key="9">
    <source>
        <dbReference type="ARBA" id="ARBA00023136"/>
    </source>
</evidence>
<evidence type="ECO:0000313" key="13">
    <source>
        <dbReference type="EMBL" id="AMB18827.1"/>
    </source>
</evidence>
<dbReference type="InterPro" id="IPR045083">
    <property type="entry name" value="ATP_synth_F0_asu_bact/mt"/>
</dbReference>
<keyword evidence="10" id="KW-0066">ATP synthesis</keyword>
<dbReference type="InterPro" id="IPR035908">
    <property type="entry name" value="F0_ATP_A_sf"/>
</dbReference>
<feature type="transmembrane region" description="Helical" evidence="12">
    <location>
        <begin position="199"/>
        <end position="220"/>
    </location>
</feature>
<keyword evidence="8" id="KW-0406">Ion transport</keyword>
<evidence type="ECO:0000256" key="11">
    <source>
        <dbReference type="RuleBase" id="RU004450"/>
    </source>
</evidence>
<dbReference type="EMBL" id="KT384405">
    <property type="protein sequence ID" value="AMB18827.1"/>
    <property type="molecule type" value="Genomic_DNA"/>
</dbReference>
<keyword evidence="4" id="KW-0138">CF(0)</keyword>
<dbReference type="Gene3D" id="1.20.120.220">
    <property type="entry name" value="ATP synthase, F0 complex, subunit A"/>
    <property type="match status" value="1"/>
</dbReference>
<dbReference type="CDD" id="cd00310">
    <property type="entry name" value="ATP-synt_Fo_a_6"/>
    <property type="match status" value="1"/>
</dbReference>
<evidence type="ECO:0000256" key="10">
    <source>
        <dbReference type="ARBA" id="ARBA00023310"/>
    </source>
</evidence>
<comment type="subcellular location">
    <subcellularLocation>
        <location evidence="1">Membrane</location>
        <topology evidence="1">Multi-pass membrane protein</topology>
    </subcellularLocation>
    <subcellularLocation>
        <location evidence="11">Mitochondrion inner membrane</location>
        <topology evidence="11">Multi-pass membrane protein</topology>
    </subcellularLocation>
</comment>
<keyword evidence="6" id="KW-0375">Hydrogen ion transport</keyword>
<dbReference type="NCBIfam" id="TIGR01131">
    <property type="entry name" value="ATP_synt_6_or_A"/>
    <property type="match status" value="1"/>
</dbReference>
<evidence type="ECO:0000256" key="7">
    <source>
        <dbReference type="ARBA" id="ARBA00022989"/>
    </source>
</evidence>
<evidence type="ECO:0000256" key="2">
    <source>
        <dbReference type="ARBA" id="ARBA00006810"/>
    </source>
</evidence>
<dbReference type="PRINTS" id="PR00123">
    <property type="entry name" value="ATPASEA"/>
</dbReference>
<evidence type="ECO:0000256" key="12">
    <source>
        <dbReference type="SAM" id="Phobius"/>
    </source>
</evidence>
<proteinExistence type="inferred from homology"/>
<dbReference type="GO" id="GO:0046933">
    <property type="term" value="F:proton-transporting ATP synthase activity, rotational mechanism"/>
    <property type="evidence" value="ECO:0007669"/>
    <property type="project" value="TreeGrafter"/>
</dbReference>
<keyword evidence="13" id="KW-0496">Mitochondrion</keyword>
<dbReference type="PROSITE" id="PS00449">
    <property type="entry name" value="ATPASE_A"/>
    <property type="match status" value="1"/>
</dbReference>
<dbReference type="SUPFAM" id="SSF81336">
    <property type="entry name" value="F1F0 ATP synthase subunit A"/>
    <property type="match status" value="1"/>
</dbReference>
<feature type="transmembrane region" description="Helical" evidence="12">
    <location>
        <begin position="21"/>
        <end position="45"/>
    </location>
</feature>
<keyword evidence="5 12" id="KW-0812">Transmembrane</keyword>
<protein>
    <recommendedName>
        <fullName evidence="11">ATP synthase subunit a</fullName>
    </recommendedName>
</protein>
<evidence type="ECO:0000256" key="6">
    <source>
        <dbReference type="ARBA" id="ARBA00022781"/>
    </source>
</evidence>
<accession>A0A0Y0AVL2</accession>
<evidence type="ECO:0000256" key="4">
    <source>
        <dbReference type="ARBA" id="ARBA00022547"/>
    </source>
</evidence>
<evidence type="ECO:0000256" key="8">
    <source>
        <dbReference type="ARBA" id="ARBA00023065"/>
    </source>
</evidence>
<dbReference type="AlphaFoldDB" id="A0A0Y0AVL2"/>